<evidence type="ECO:0000256" key="3">
    <source>
        <dbReference type="SAM" id="SignalP"/>
    </source>
</evidence>
<dbReference type="PANTHER" id="PTHR13683">
    <property type="entry name" value="ASPARTYL PROTEASES"/>
    <property type="match status" value="1"/>
</dbReference>
<dbReference type="Proteomes" id="UP000479710">
    <property type="component" value="Unassembled WGS sequence"/>
</dbReference>
<dbReference type="InterPro" id="IPR001461">
    <property type="entry name" value="Aspartic_peptidase_A1"/>
</dbReference>
<dbReference type="SUPFAM" id="SSF50630">
    <property type="entry name" value="Acid proteases"/>
    <property type="match status" value="1"/>
</dbReference>
<keyword evidence="6" id="KW-1185">Reference proteome</keyword>
<dbReference type="GO" id="GO:0004190">
    <property type="term" value="F:aspartic-type endopeptidase activity"/>
    <property type="evidence" value="ECO:0007669"/>
    <property type="project" value="InterPro"/>
</dbReference>
<dbReference type="PANTHER" id="PTHR13683:SF638">
    <property type="entry name" value="ASPARTIC PROTEINASE NEPENTHESIN-2"/>
    <property type="match status" value="1"/>
</dbReference>
<protein>
    <recommendedName>
        <fullName evidence="4">Peptidase A1 domain-containing protein</fullName>
    </recommendedName>
</protein>
<dbReference type="InterPro" id="IPR021109">
    <property type="entry name" value="Peptidase_aspartic_dom_sf"/>
</dbReference>
<evidence type="ECO:0000313" key="6">
    <source>
        <dbReference type="Proteomes" id="UP000479710"/>
    </source>
</evidence>
<dbReference type="Gene3D" id="2.40.70.10">
    <property type="entry name" value="Acid Proteases"/>
    <property type="match status" value="1"/>
</dbReference>
<sequence>MPSTAPWLLLCLLLLLPHHGKSDLEGESLRRKHVILRSTRKSQPSPSTSSCSSSSSIPSDANTVPLVHRRGACGSALAGRRSDENEHPTADEVFDRDRLRLRSLFAAQLGSAAAADGPAPAPAVAGVTVPATGTPISVAPGALEYRILVGYGTPAQQYPVAFDTNFGASLLRCKPCFAGAPCDPAFHPSRSSSFATVPCGSPECSSRWCMESSCPVTVKFWNTTVANGTLIRDTLTLSPSATFAGFTFGCMEFGAAAETFDAAVGLIDLSRSSHSLASRAISKGTTTAAFSYCLPSSTSSRGFLSVGAS</sequence>
<evidence type="ECO:0000256" key="2">
    <source>
        <dbReference type="SAM" id="MobiDB-lite"/>
    </source>
</evidence>
<dbReference type="EMBL" id="SPHZ02000008">
    <property type="protein sequence ID" value="KAF0904261.1"/>
    <property type="molecule type" value="Genomic_DNA"/>
</dbReference>
<feature type="chain" id="PRO_5026141949" description="Peptidase A1 domain-containing protein" evidence="3">
    <location>
        <begin position="23"/>
        <end position="309"/>
    </location>
</feature>
<evidence type="ECO:0000259" key="4">
    <source>
        <dbReference type="PROSITE" id="PS51767"/>
    </source>
</evidence>
<proteinExistence type="inferred from homology"/>
<accession>A0A6G1CVX5</accession>
<name>A0A6G1CVX5_9ORYZ</name>
<comment type="similarity">
    <text evidence="1">Belongs to the peptidase A1 family.</text>
</comment>
<gene>
    <name evidence="5" type="ORF">E2562_033025</name>
</gene>
<evidence type="ECO:0000313" key="5">
    <source>
        <dbReference type="EMBL" id="KAF0904261.1"/>
    </source>
</evidence>
<keyword evidence="3" id="KW-0732">Signal</keyword>
<dbReference type="Pfam" id="PF14543">
    <property type="entry name" value="TAXi_N"/>
    <property type="match status" value="1"/>
</dbReference>
<dbReference type="InterPro" id="IPR032861">
    <property type="entry name" value="TAXi_N"/>
</dbReference>
<comment type="caution">
    <text evidence="5">The sequence shown here is derived from an EMBL/GenBank/DDBJ whole genome shotgun (WGS) entry which is preliminary data.</text>
</comment>
<feature type="domain" description="Peptidase A1" evidence="4">
    <location>
        <begin position="145"/>
        <end position="309"/>
    </location>
</feature>
<reference evidence="5 6" key="1">
    <citation type="submission" date="2019-11" db="EMBL/GenBank/DDBJ databases">
        <title>Whole genome sequence of Oryza granulata.</title>
        <authorList>
            <person name="Li W."/>
        </authorList>
    </citation>
    <scope>NUCLEOTIDE SEQUENCE [LARGE SCALE GENOMIC DNA]</scope>
    <source>
        <strain evidence="6">cv. Menghai</strain>
        <tissue evidence="5">Leaf</tissue>
    </source>
</reference>
<evidence type="ECO:0000256" key="1">
    <source>
        <dbReference type="ARBA" id="ARBA00007447"/>
    </source>
</evidence>
<dbReference type="PROSITE" id="PS51767">
    <property type="entry name" value="PEPTIDASE_A1"/>
    <property type="match status" value="1"/>
</dbReference>
<feature type="compositionally biased region" description="Low complexity" evidence="2">
    <location>
        <begin position="42"/>
        <end position="59"/>
    </location>
</feature>
<dbReference type="GO" id="GO:0006508">
    <property type="term" value="P:proteolysis"/>
    <property type="evidence" value="ECO:0007669"/>
    <property type="project" value="InterPro"/>
</dbReference>
<feature type="signal peptide" evidence="3">
    <location>
        <begin position="1"/>
        <end position="22"/>
    </location>
</feature>
<dbReference type="OrthoDB" id="688508at2759"/>
<organism evidence="5 6">
    <name type="scientific">Oryza meyeriana var. granulata</name>
    <dbReference type="NCBI Taxonomy" id="110450"/>
    <lineage>
        <taxon>Eukaryota</taxon>
        <taxon>Viridiplantae</taxon>
        <taxon>Streptophyta</taxon>
        <taxon>Embryophyta</taxon>
        <taxon>Tracheophyta</taxon>
        <taxon>Spermatophyta</taxon>
        <taxon>Magnoliopsida</taxon>
        <taxon>Liliopsida</taxon>
        <taxon>Poales</taxon>
        <taxon>Poaceae</taxon>
        <taxon>BOP clade</taxon>
        <taxon>Oryzoideae</taxon>
        <taxon>Oryzeae</taxon>
        <taxon>Oryzinae</taxon>
        <taxon>Oryza</taxon>
        <taxon>Oryza meyeriana</taxon>
    </lineage>
</organism>
<dbReference type="InterPro" id="IPR033121">
    <property type="entry name" value="PEPTIDASE_A1"/>
</dbReference>
<dbReference type="FunFam" id="2.40.70.10:FF:000154">
    <property type="entry name" value="Aspartic proteinase nepenthesin-2"/>
    <property type="match status" value="1"/>
</dbReference>
<feature type="region of interest" description="Disordered" evidence="2">
    <location>
        <begin position="36"/>
        <end position="64"/>
    </location>
</feature>
<dbReference type="AlphaFoldDB" id="A0A6G1CVX5"/>